<evidence type="ECO:0000313" key="10">
    <source>
        <dbReference type="Proteomes" id="UP000186698"/>
    </source>
</evidence>
<dbReference type="PRINTS" id="PR00380">
    <property type="entry name" value="KINESINHEAVY"/>
</dbReference>
<dbReference type="GO" id="GO:0003777">
    <property type="term" value="F:microtubule motor activity"/>
    <property type="evidence" value="ECO:0007669"/>
    <property type="project" value="InterPro"/>
</dbReference>
<keyword evidence="4" id="KW-0206">Cytoskeleton</keyword>
<dbReference type="SUPFAM" id="SSF52540">
    <property type="entry name" value="P-loop containing nucleoside triphosphate hydrolases"/>
    <property type="match status" value="1"/>
</dbReference>
<dbReference type="OrthoDB" id="3176171at2759"/>
<dbReference type="GO" id="GO:0015630">
    <property type="term" value="C:microtubule cytoskeleton"/>
    <property type="evidence" value="ECO:0000318"/>
    <property type="project" value="GO_Central"/>
</dbReference>
<accession>A0A8J0UXI1</accession>
<dbReference type="GeneID" id="108713117"/>
<dbReference type="AlphaFoldDB" id="A0A8J0UXI1"/>
<feature type="coiled-coil region" evidence="6">
    <location>
        <begin position="433"/>
        <end position="477"/>
    </location>
</feature>
<comment type="similarity">
    <text evidence="5">Belongs to the TRAFAC class myosin-kinesin ATPase superfamily. Kinesin family.</text>
</comment>
<dbReference type="SMART" id="SM00129">
    <property type="entry name" value="KISc"/>
    <property type="match status" value="1"/>
</dbReference>
<feature type="compositionally biased region" description="Polar residues" evidence="7">
    <location>
        <begin position="63"/>
        <end position="84"/>
    </location>
</feature>
<keyword evidence="10" id="KW-1185">Reference proteome</keyword>
<evidence type="ECO:0000256" key="2">
    <source>
        <dbReference type="ARBA" id="ARBA00022741"/>
    </source>
</evidence>
<feature type="compositionally biased region" description="Basic and acidic residues" evidence="7">
    <location>
        <begin position="48"/>
        <end position="62"/>
    </location>
</feature>
<organism evidence="10 11">
    <name type="scientific">Xenopus laevis</name>
    <name type="common">African clawed frog</name>
    <dbReference type="NCBI Taxonomy" id="8355"/>
    <lineage>
        <taxon>Eukaryota</taxon>
        <taxon>Metazoa</taxon>
        <taxon>Chordata</taxon>
        <taxon>Craniata</taxon>
        <taxon>Vertebrata</taxon>
        <taxon>Euteleostomi</taxon>
        <taxon>Amphibia</taxon>
        <taxon>Batrachia</taxon>
        <taxon>Anura</taxon>
        <taxon>Pipoidea</taxon>
        <taxon>Pipidae</taxon>
        <taxon>Xenopodinae</taxon>
        <taxon>Xenopus</taxon>
        <taxon>Xenopus</taxon>
    </lineage>
</organism>
<name>A0A8J0UXI1_XENLA</name>
<feature type="region of interest" description="Disordered" evidence="7">
    <location>
        <begin position="43"/>
        <end position="84"/>
    </location>
</feature>
<dbReference type="GO" id="GO:0007018">
    <property type="term" value="P:microtubule-based movement"/>
    <property type="evidence" value="ECO:0007669"/>
    <property type="project" value="InterPro"/>
</dbReference>
<dbReference type="InterPro" id="IPR027640">
    <property type="entry name" value="Kinesin-like_fam"/>
</dbReference>
<feature type="transmembrane region" description="Helical" evidence="8">
    <location>
        <begin position="16"/>
        <end position="37"/>
    </location>
</feature>
<dbReference type="Pfam" id="PF00225">
    <property type="entry name" value="Kinesin"/>
    <property type="match status" value="1"/>
</dbReference>
<reference evidence="11" key="2">
    <citation type="submission" date="2025-08" db="UniProtKB">
        <authorList>
            <consortium name="RefSeq"/>
        </authorList>
    </citation>
    <scope>IDENTIFICATION</scope>
    <source>
        <strain evidence="11">J_2021</strain>
        <tissue evidence="11">Erythrocytes</tissue>
    </source>
</reference>
<dbReference type="PROSITE" id="PS50067">
    <property type="entry name" value="KINESIN_MOTOR_2"/>
    <property type="match status" value="1"/>
</dbReference>
<keyword evidence="6" id="KW-0175">Coiled coil</keyword>
<evidence type="ECO:0000256" key="6">
    <source>
        <dbReference type="SAM" id="Coils"/>
    </source>
</evidence>
<keyword evidence="3 5" id="KW-0067">ATP-binding</keyword>
<gene>
    <name evidence="11" type="primary">LOC108713117</name>
</gene>
<dbReference type="InterPro" id="IPR027417">
    <property type="entry name" value="P-loop_NTPase"/>
</dbReference>
<dbReference type="GO" id="GO:0005524">
    <property type="term" value="F:ATP binding"/>
    <property type="evidence" value="ECO:0007669"/>
    <property type="project" value="UniProtKB-UniRule"/>
</dbReference>
<dbReference type="InterPro" id="IPR001752">
    <property type="entry name" value="Kinesin_motor_dom"/>
</dbReference>
<keyword evidence="8" id="KW-1133">Transmembrane helix</keyword>
<keyword evidence="4" id="KW-0963">Cytoplasm</keyword>
<evidence type="ECO:0000256" key="5">
    <source>
        <dbReference type="PROSITE-ProRule" id="PRU00283"/>
    </source>
</evidence>
<dbReference type="InterPro" id="IPR036961">
    <property type="entry name" value="Kinesin_motor_dom_sf"/>
</dbReference>
<dbReference type="Proteomes" id="UP000186698">
    <property type="component" value="Chromosome 3S"/>
</dbReference>
<dbReference type="PANTHER" id="PTHR47972:SF65">
    <property type="entry name" value="KINESIN-LIKE PROTEIN"/>
    <property type="match status" value="1"/>
</dbReference>
<dbReference type="KEGG" id="xla:108713117"/>
<evidence type="ECO:0000259" key="9">
    <source>
        <dbReference type="PROSITE" id="PS50067"/>
    </source>
</evidence>
<evidence type="ECO:0000256" key="8">
    <source>
        <dbReference type="SAM" id="Phobius"/>
    </source>
</evidence>
<keyword evidence="5" id="KW-0505">Motor protein</keyword>
<evidence type="ECO:0000256" key="1">
    <source>
        <dbReference type="ARBA" id="ARBA00004245"/>
    </source>
</evidence>
<keyword evidence="8" id="KW-0812">Transmembrane</keyword>
<evidence type="ECO:0000256" key="3">
    <source>
        <dbReference type="ARBA" id="ARBA00022840"/>
    </source>
</evidence>
<dbReference type="GO" id="GO:0008017">
    <property type="term" value="F:microtubule binding"/>
    <property type="evidence" value="ECO:0000318"/>
    <property type="project" value="GO_Central"/>
</dbReference>
<protein>
    <submittedName>
        <fullName evidence="11">Kinesin-like protein KIFC3 isoform X1</fullName>
    </submittedName>
</protein>
<dbReference type="GO" id="GO:0007017">
    <property type="term" value="P:microtubule-based process"/>
    <property type="evidence" value="ECO:0000318"/>
    <property type="project" value="GO_Central"/>
</dbReference>
<sequence length="803" mass="91342">MAKFDNNCGDESVNDLTFLMILLVFFVRVYILYQAVLRQMGSGASKSDPAERHKARDNEEKAITQNGSASTLPANSSIGKQMGQSNLEDEEIAEDIEQMVQHFNKSPETTEVVTGMQSTLDTEDVSLTFESFLHRNGTLYTCFTQNGTRMYFDDEKGIVPFPQELYSEGNFINTQNQTPKKSDGIKQDINGVPSYLENERTSSFYIPGKGMVMTYIFEERTNVCRYFDSESGAWLILPLLWEMNLDFTTSRVQQVKEALPALTDYREIMAALRLCNYDPDEVISVFYAIFGDSLENSTSGNQNFEQMFLHRDIQENKKIIDNLNEKLQNRERELVNLRLKCQYLEEEKVNLNHRTENLNKKITELQAEHEVHLQEAVRTEKSDTPFQSKEKTVLTLKKESLLNILQESRELNVCNKQLRAVTKNALSEIGLHLKHLQNTTENMDRSNKEMEEIRALYQRESLERKMLYNQLQELRGNIRVFCRCRRDDKKGDHLEFFTNEDILVNNNGNKKKFRFDQVFLPQCSQEDVFEGTLPIIKSCVDGYNVCILAYGQTGSGKTYTMMGTEQKPGVNIRSIRELLRICQEREKIRYTTKISMLEIYNETLRDLLVQNGNSQLEIRSQGKVVTVPGMTEIEVLTEEDIKKTMSLGEKHRTVASTKMNTESSRSHLMVILHVHGVDSISGVVSTAALTLCDLAGSERISKTEATGQRLMEAAAINKSLTALGQVFTALKNNSLHVPYRNSKLTHLLQPSLSGHAKACVFVNISPDMKNIGETISTLQFGSSIQQIALGKPMQQTTNVNHGP</sequence>
<feature type="coiled-coil region" evidence="6">
    <location>
        <begin position="310"/>
        <end position="375"/>
    </location>
</feature>
<reference evidence="10" key="1">
    <citation type="submission" date="2024-06" db="UniProtKB">
        <authorList>
            <consortium name="RefSeq"/>
        </authorList>
    </citation>
    <scope>NUCLEOTIDE SEQUENCE [LARGE SCALE GENOMIC DNA]</scope>
    <source>
        <strain evidence="10">J_2021</strain>
    </source>
</reference>
<evidence type="ECO:0000256" key="4">
    <source>
        <dbReference type="ARBA" id="ARBA00023212"/>
    </source>
</evidence>
<feature type="binding site" evidence="5">
    <location>
        <begin position="551"/>
        <end position="558"/>
    </location>
    <ligand>
        <name>ATP</name>
        <dbReference type="ChEBI" id="CHEBI:30616"/>
    </ligand>
</feature>
<feature type="domain" description="Kinesin motor" evidence="9">
    <location>
        <begin position="477"/>
        <end position="787"/>
    </location>
</feature>
<keyword evidence="2 5" id="KW-0547">Nucleotide-binding</keyword>
<dbReference type="PANTHER" id="PTHR47972">
    <property type="entry name" value="KINESIN-LIKE PROTEIN KLP-3"/>
    <property type="match status" value="1"/>
</dbReference>
<proteinExistence type="inferred from homology"/>
<dbReference type="Gene3D" id="3.40.850.10">
    <property type="entry name" value="Kinesin motor domain"/>
    <property type="match status" value="1"/>
</dbReference>
<evidence type="ECO:0000256" key="7">
    <source>
        <dbReference type="SAM" id="MobiDB-lite"/>
    </source>
</evidence>
<evidence type="ECO:0000313" key="11">
    <source>
        <dbReference type="RefSeq" id="XP_018111376.1"/>
    </source>
</evidence>
<dbReference type="RefSeq" id="XP_018111376.1">
    <property type="nucleotide sequence ID" value="XM_018255887.2"/>
</dbReference>
<comment type="subcellular location">
    <subcellularLocation>
        <location evidence="1">Cytoplasm</location>
        <location evidence="1">Cytoskeleton</location>
    </subcellularLocation>
</comment>
<keyword evidence="8" id="KW-0472">Membrane</keyword>